<dbReference type="EMBL" id="CACRXK020000735">
    <property type="protein sequence ID" value="CAB3984406.1"/>
    <property type="molecule type" value="Genomic_DNA"/>
</dbReference>
<name>A0A7D9HJZ5_PARCT</name>
<gene>
    <name evidence="1" type="ORF">PACLA_8A061755</name>
</gene>
<protein>
    <submittedName>
        <fullName evidence="1">Uncharacterized protein</fullName>
    </submittedName>
</protein>
<reference evidence="1" key="1">
    <citation type="submission" date="2020-04" db="EMBL/GenBank/DDBJ databases">
        <authorList>
            <person name="Alioto T."/>
            <person name="Alioto T."/>
            <person name="Gomez Garrido J."/>
        </authorList>
    </citation>
    <scope>NUCLEOTIDE SEQUENCE</scope>
    <source>
        <strain evidence="1">A484AB</strain>
    </source>
</reference>
<organism evidence="1 2">
    <name type="scientific">Paramuricea clavata</name>
    <name type="common">Red gorgonian</name>
    <name type="synonym">Violescent sea-whip</name>
    <dbReference type="NCBI Taxonomy" id="317549"/>
    <lineage>
        <taxon>Eukaryota</taxon>
        <taxon>Metazoa</taxon>
        <taxon>Cnidaria</taxon>
        <taxon>Anthozoa</taxon>
        <taxon>Octocorallia</taxon>
        <taxon>Malacalcyonacea</taxon>
        <taxon>Plexauridae</taxon>
        <taxon>Paramuricea</taxon>
    </lineage>
</organism>
<proteinExistence type="predicted"/>
<dbReference type="AlphaFoldDB" id="A0A7D9HJZ5"/>
<dbReference type="Proteomes" id="UP001152795">
    <property type="component" value="Unassembled WGS sequence"/>
</dbReference>
<accession>A0A7D9HJZ5</accession>
<evidence type="ECO:0000313" key="1">
    <source>
        <dbReference type="EMBL" id="CAB3984406.1"/>
    </source>
</evidence>
<sequence>MAANRRQYKHRRKWTDQVNEDLLSCKREAVAMTQMEQPPLDGNSKKKGYIKLMKELWDAKGYNDFGFSSPRICVIKLQGWRNLWSWGTRETYQEFCCYKPKQFTGVE</sequence>
<evidence type="ECO:0000313" key="2">
    <source>
        <dbReference type="Proteomes" id="UP001152795"/>
    </source>
</evidence>
<dbReference type="OrthoDB" id="5989126at2759"/>
<keyword evidence="2" id="KW-1185">Reference proteome</keyword>
<comment type="caution">
    <text evidence="1">The sequence shown here is derived from an EMBL/GenBank/DDBJ whole genome shotgun (WGS) entry which is preliminary data.</text>
</comment>